<name>A0A3M8DGP3_9BACL</name>
<dbReference type="EMBL" id="RHHQ01000012">
    <property type="protein sequence ID" value="RNB87243.1"/>
    <property type="molecule type" value="Genomic_DNA"/>
</dbReference>
<dbReference type="InterPro" id="IPR017516">
    <property type="entry name" value="AbrB_dup"/>
</dbReference>
<dbReference type="NCBIfam" id="TIGR03082">
    <property type="entry name" value="Gneg_AbrB_dup"/>
    <property type="match status" value="2"/>
</dbReference>
<evidence type="ECO:0000256" key="1">
    <source>
        <dbReference type="SAM" id="Phobius"/>
    </source>
</evidence>
<keyword evidence="1" id="KW-0812">Transmembrane</keyword>
<keyword evidence="1" id="KW-0472">Membrane</keyword>
<feature type="transmembrane region" description="Helical" evidence="1">
    <location>
        <begin position="213"/>
        <end position="233"/>
    </location>
</feature>
<dbReference type="Pfam" id="PF05145">
    <property type="entry name" value="AbrB"/>
    <property type="match status" value="1"/>
</dbReference>
<evidence type="ECO:0000313" key="3">
    <source>
        <dbReference type="Proteomes" id="UP000271031"/>
    </source>
</evidence>
<accession>A0A3M8DGP3</accession>
<feature type="transmembrane region" description="Helical" evidence="1">
    <location>
        <begin position="327"/>
        <end position="348"/>
    </location>
</feature>
<dbReference type="InterPro" id="IPR007820">
    <property type="entry name" value="AbrB_fam"/>
</dbReference>
<feature type="transmembrane region" description="Helical" evidence="1">
    <location>
        <begin position="271"/>
        <end position="295"/>
    </location>
</feature>
<dbReference type="PANTHER" id="PTHR38457:SF1">
    <property type="entry name" value="REGULATOR ABRB-RELATED"/>
    <property type="match status" value="1"/>
</dbReference>
<comment type="caution">
    <text evidence="2">The sequence shown here is derived from an EMBL/GenBank/DDBJ whole genome shotgun (WGS) entry which is preliminary data.</text>
</comment>
<protein>
    <submittedName>
        <fullName evidence="2">AbrB family transcriptional regulator</fullName>
    </submittedName>
</protein>
<feature type="transmembrane region" description="Helical" evidence="1">
    <location>
        <begin position="60"/>
        <end position="78"/>
    </location>
</feature>
<keyword evidence="1" id="KW-1133">Transmembrane helix</keyword>
<reference evidence="2 3" key="1">
    <citation type="submission" date="2018-10" db="EMBL/GenBank/DDBJ databases">
        <title>Phylogenomics of Brevibacillus.</title>
        <authorList>
            <person name="Dunlap C."/>
        </authorList>
    </citation>
    <scope>NUCLEOTIDE SEQUENCE [LARGE SCALE GENOMIC DNA]</scope>
    <source>
        <strain evidence="2 3">JCM 15716</strain>
    </source>
</reference>
<dbReference type="PIRSF" id="PIRSF038991">
    <property type="entry name" value="Protein_AbrB"/>
    <property type="match status" value="1"/>
</dbReference>
<feature type="transmembrane region" description="Helical" evidence="1">
    <location>
        <begin position="147"/>
        <end position="167"/>
    </location>
</feature>
<feature type="transmembrane region" description="Helical" evidence="1">
    <location>
        <begin position="187"/>
        <end position="206"/>
    </location>
</feature>
<organism evidence="2 3">
    <name type="scientific">Brevibacillus fluminis</name>
    <dbReference type="NCBI Taxonomy" id="511487"/>
    <lineage>
        <taxon>Bacteria</taxon>
        <taxon>Bacillati</taxon>
        <taxon>Bacillota</taxon>
        <taxon>Bacilli</taxon>
        <taxon>Bacillales</taxon>
        <taxon>Paenibacillaceae</taxon>
        <taxon>Brevibacillus</taxon>
    </lineage>
</organism>
<proteinExistence type="predicted"/>
<dbReference type="PANTHER" id="PTHR38457">
    <property type="entry name" value="REGULATOR ABRB-RELATED"/>
    <property type="match status" value="1"/>
</dbReference>
<dbReference type="AlphaFoldDB" id="A0A3M8DGP3"/>
<dbReference type="GO" id="GO:0010468">
    <property type="term" value="P:regulation of gene expression"/>
    <property type="evidence" value="ECO:0007669"/>
    <property type="project" value="InterPro"/>
</dbReference>
<dbReference type="Proteomes" id="UP000271031">
    <property type="component" value="Unassembled WGS sequence"/>
</dbReference>
<feature type="transmembrane region" description="Helical" evidence="1">
    <location>
        <begin position="90"/>
        <end position="111"/>
    </location>
</feature>
<evidence type="ECO:0000313" key="2">
    <source>
        <dbReference type="EMBL" id="RNB87243.1"/>
    </source>
</evidence>
<dbReference type="GO" id="GO:0016020">
    <property type="term" value="C:membrane"/>
    <property type="evidence" value="ECO:0007669"/>
    <property type="project" value="InterPro"/>
</dbReference>
<keyword evidence="3" id="KW-1185">Reference proteome</keyword>
<dbReference type="OrthoDB" id="5460360at2"/>
<feature type="transmembrane region" description="Helical" evidence="1">
    <location>
        <begin position="18"/>
        <end position="40"/>
    </location>
</feature>
<sequence>MSEATEVFTMLIRVGKALLIAVVGGTICSLVHSPLPWLLGPLIMSVVCKFFGMKEVSVPAWFRKVGLIVVGVTLGMRITPEIWQTMANHLGLMLIGTIITILFGVLNAWIVYRFEKVDVVTAIFSNIPGGLTEMVTIGQTMGGNLQIISMFHSIRVVIIVCFTPYFVRLLTASSSGVSTGIQGGAVVGVLTTLGLLSIGAIGALLVSKARVPAPFLLGSLLFAAAACLAFSIGQGGATLAKPVVNFAQAAIGLSIGLEFRRDDLVKHRRFFFLGMAHSLLLFVLSLTLAFVLPYVSDIELIASVLGTAPGGIAEMSLTALMTGADPLLVTAFQLFRVLFIVTVFSFLIRAFVKRIEAKSPGTIEKTYPA</sequence>
<gene>
    <name evidence="2" type="ORF">EDM56_16360</name>
</gene>